<dbReference type="AlphaFoldDB" id="A0A1B8PKJ0"/>
<reference evidence="1 2" key="1">
    <citation type="submission" date="2016-06" db="EMBL/GenBank/DDBJ databases">
        <title>Draft genome of Moraxella nonliquefaciens CCUG 60284.</title>
        <authorList>
            <person name="Salva-Serra F."/>
            <person name="Engstrom-Jakobsson H."/>
            <person name="Thorell K."/>
            <person name="Gonzales-Siles L."/>
            <person name="Karlsson R."/>
            <person name="Boulund F."/>
            <person name="Engstrand L."/>
            <person name="Kristiansson E."/>
            <person name="Moore E."/>
        </authorList>
    </citation>
    <scope>NUCLEOTIDE SEQUENCE [LARGE SCALE GENOMIC DNA]</scope>
    <source>
        <strain evidence="1 2">CCUG 60284</strain>
    </source>
</reference>
<organism evidence="1 2">
    <name type="scientific">Moraxella nonliquefaciens</name>
    <dbReference type="NCBI Taxonomy" id="478"/>
    <lineage>
        <taxon>Bacteria</taxon>
        <taxon>Pseudomonadati</taxon>
        <taxon>Pseudomonadota</taxon>
        <taxon>Gammaproteobacteria</taxon>
        <taxon>Moraxellales</taxon>
        <taxon>Moraxellaceae</taxon>
        <taxon>Moraxella</taxon>
    </lineage>
</organism>
<evidence type="ECO:0000313" key="1">
    <source>
        <dbReference type="EMBL" id="OBX51400.1"/>
    </source>
</evidence>
<dbReference type="PROSITE" id="PS51257">
    <property type="entry name" value="PROKAR_LIPOPROTEIN"/>
    <property type="match status" value="1"/>
</dbReference>
<proteinExistence type="predicted"/>
<gene>
    <name evidence="1" type="ORF">A9Z60_07335</name>
</gene>
<dbReference type="RefSeq" id="WP_066892562.1">
    <property type="nucleotide sequence ID" value="NZ_JAKREH010000006.1"/>
</dbReference>
<dbReference type="Gene3D" id="3.30.160.150">
    <property type="entry name" value="Lipoprotein like domain"/>
    <property type="match status" value="1"/>
</dbReference>
<sequence>MPKFLTAPFLILAVLSALTLSGCGFALRGMSEDLQIDPAHQTVQLNLDDSQENLHLKQAITKHLKLMHLSTGLSTNQIRVDNLHFRRYELVGTLTEIRLVLSATVKIMVGDKTTTTVMQVEQSYQYNEASVITLDQQGEESKGWLYDQLGERIAERYRVMAR</sequence>
<evidence type="ECO:0008006" key="3">
    <source>
        <dbReference type="Google" id="ProtNLM"/>
    </source>
</evidence>
<dbReference type="Proteomes" id="UP000092671">
    <property type="component" value="Unassembled WGS sequence"/>
</dbReference>
<name>A0A1B8PKJ0_MORNO</name>
<dbReference type="EMBL" id="LZDN01000006">
    <property type="protein sequence ID" value="OBX51400.1"/>
    <property type="molecule type" value="Genomic_DNA"/>
</dbReference>
<protein>
    <recommendedName>
        <fullName evidence="3">LPS-assembly lipoprotein LptE</fullName>
    </recommendedName>
</protein>
<accession>A0A1B8PKJ0</accession>
<evidence type="ECO:0000313" key="2">
    <source>
        <dbReference type="Proteomes" id="UP000092671"/>
    </source>
</evidence>
<comment type="caution">
    <text evidence="1">The sequence shown here is derived from an EMBL/GenBank/DDBJ whole genome shotgun (WGS) entry which is preliminary data.</text>
</comment>